<reference evidence="4" key="1">
    <citation type="journal article" date="2020" name="Nat. Commun.">
        <title>Genome assembly of wild tea tree DASZ reveals pedigree and selection history of tea varieties.</title>
        <authorList>
            <person name="Zhang W."/>
            <person name="Zhang Y."/>
            <person name="Qiu H."/>
            <person name="Guo Y."/>
            <person name="Wan H."/>
            <person name="Zhang X."/>
            <person name="Scossa F."/>
            <person name="Alseekh S."/>
            <person name="Zhang Q."/>
            <person name="Wang P."/>
            <person name="Xu L."/>
            <person name="Schmidt M.H."/>
            <person name="Jia X."/>
            <person name="Li D."/>
            <person name="Zhu A."/>
            <person name="Guo F."/>
            <person name="Chen W."/>
            <person name="Ni D."/>
            <person name="Usadel B."/>
            <person name="Fernie A.R."/>
            <person name="Wen W."/>
        </authorList>
    </citation>
    <scope>NUCLEOTIDE SEQUENCE [LARGE SCALE GENOMIC DNA]</scope>
    <source>
        <strain evidence="4">cv. G240</strain>
    </source>
</reference>
<dbReference type="InterPro" id="IPR000095">
    <property type="entry name" value="CRIB_dom"/>
</dbReference>
<dbReference type="SMART" id="SM00285">
    <property type="entry name" value="PBD"/>
    <property type="match status" value="1"/>
</dbReference>
<dbReference type="CDD" id="cd00132">
    <property type="entry name" value="CRIB"/>
    <property type="match status" value="1"/>
</dbReference>
<reference evidence="3 4" key="2">
    <citation type="submission" date="2020-07" db="EMBL/GenBank/DDBJ databases">
        <title>Genome assembly of wild tea tree DASZ reveals pedigree and selection history of tea varieties.</title>
        <authorList>
            <person name="Zhang W."/>
        </authorList>
    </citation>
    <scope>NUCLEOTIDE SEQUENCE [LARGE SCALE GENOMIC DNA]</scope>
    <source>
        <strain evidence="4">cv. G240</strain>
        <tissue evidence="3">Leaf</tissue>
    </source>
</reference>
<dbReference type="EMBL" id="JACBKZ010000007">
    <property type="protein sequence ID" value="KAF5946846.1"/>
    <property type="molecule type" value="Genomic_DNA"/>
</dbReference>
<evidence type="ECO:0000313" key="4">
    <source>
        <dbReference type="Proteomes" id="UP000593564"/>
    </source>
</evidence>
<comment type="caution">
    <text evidence="3">The sequence shown here is derived from an EMBL/GenBank/DDBJ whole genome shotgun (WGS) entry which is preliminary data.</text>
</comment>
<evidence type="ECO:0000313" key="3">
    <source>
        <dbReference type="EMBL" id="KAF5946846.1"/>
    </source>
</evidence>
<evidence type="ECO:0000259" key="2">
    <source>
        <dbReference type="PROSITE" id="PS50108"/>
    </source>
</evidence>
<gene>
    <name evidence="3" type="ORF">HYC85_017074</name>
</gene>
<keyword evidence="4" id="KW-1185">Reference proteome</keyword>
<dbReference type="PANTHER" id="PTHR46931:SF14">
    <property type="entry name" value="CRIB DOMAIN-CONTAINING PROTEIN RIC2"/>
    <property type="match status" value="1"/>
</dbReference>
<dbReference type="AlphaFoldDB" id="A0A7J7H512"/>
<feature type="region of interest" description="Disordered" evidence="1">
    <location>
        <begin position="25"/>
        <end position="65"/>
    </location>
</feature>
<dbReference type="InterPro" id="IPR044509">
    <property type="entry name" value="RIC2/4"/>
</dbReference>
<feature type="domain" description="CRIB" evidence="2">
    <location>
        <begin position="129"/>
        <end position="142"/>
    </location>
</feature>
<proteinExistence type="predicted"/>
<evidence type="ECO:0000256" key="1">
    <source>
        <dbReference type="SAM" id="MobiDB-lite"/>
    </source>
</evidence>
<sequence length="210" mass="23215">MRDRMERLVVLPFSIGCVSQSSVAVGTTTTTTTTQPRKTKSEVSNSGPAVVTTRKEEREESSSSGLKMRNSWGFLAAPKPNISTGIHRLVKTFKSFSQLFGNVPNPVNISNMLMNDLVYKEEMEMEMEIGFPTDVKHVTHIGWDGTTTTTNTTNNPMKGSWENLTAPEILSFPSISMRQFELAMAAQANDGPPHIVVRNHAFEPTPTHNC</sequence>
<dbReference type="PROSITE" id="PS50108">
    <property type="entry name" value="CRIB"/>
    <property type="match status" value="1"/>
</dbReference>
<dbReference type="Gene3D" id="3.90.810.10">
    <property type="entry name" value="CRIB domain"/>
    <property type="match status" value="1"/>
</dbReference>
<accession>A0A7J7H512</accession>
<dbReference type="InterPro" id="IPR036936">
    <property type="entry name" value="CRIB_dom_sf"/>
</dbReference>
<dbReference type="Proteomes" id="UP000593564">
    <property type="component" value="Unassembled WGS sequence"/>
</dbReference>
<organism evidence="3 4">
    <name type="scientific">Camellia sinensis</name>
    <name type="common">Tea plant</name>
    <name type="synonym">Thea sinensis</name>
    <dbReference type="NCBI Taxonomy" id="4442"/>
    <lineage>
        <taxon>Eukaryota</taxon>
        <taxon>Viridiplantae</taxon>
        <taxon>Streptophyta</taxon>
        <taxon>Embryophyta</taxon>
        <taxon>Tracheophyta</taxon>
        <taxon>Spermatophyta</taxon>
        <taxon>Magnoliopsida</taxon>
        <taxon>eudicotyledons</taxon>
        <taxon>Gunneridae</taxon>
        <taxon>Pentapetalae</taxon>
        <taxon>asterids</taxon>
        <taxon>Ericales</taxon>
        <taxon>Theaceae</taxon>
        <taxon>Camellia</taxon>
    </lineage>
</organism>
<dbReference type="PANTHER" id="PTHR46931">
    <property type="entry name" value="CRIB DOMAIN-CONTAINING PROTEIN RIC2"/>
    <property type="match status" value="1"/>
</dbReference>
<dbReference type="Pfam" id="PF00786">
    <property type="entry name" value="PBD"/>
    <property type="match status" value="1"/>
</dbReference>
<name>A0A7J7H512_CAMSI</name>
<protein>
    <recommendedName>
        <fullName evidence="2">CRIB domain-containing protein</fullName>
    </recommendedName>
</protein>